<dbReference type="AlphaFoldDB" id="A0A7S2UVI5"/>
<keyword evidence="4 10" id="KW-0732">Signal</keyword>
<dbReference type="PANTHER" id="PTHR45672:SF11">
    <property type="entry name" value="PROTEIN DISULFIDE-ISOMERASE C17H9.14C"/>
    <property type="match status" value="1"/>
</dbReference>
<keyword evidence="6" id="KW-1015">Disulfide bond</keyword>
<dbReference type="SUPFAM" id="SSF52833">
    <property type="entry name" value="Thioredoxin-like"/>
    <property type="match status" value="2"/>
</dbReference>
<dbReference type="InterPro" id="IPR017937">
    <property type="entry name" value="Thioredoxin_CS"/>
</dbReference>
<dbReference type="PRINTS" id="PR00421">
    <property type="entry name" value="THIOREDOXIN"/>
</dbReference>
<dbReference type="Gene3D" id="3.40.30.10">
    <property type="entry name" value="Glutaredoxin"/>
    <property type="match status" value="2"/>
</dbReference>
<evidence type="ECO:0000256" key="10">
    <source>
        <dbReference type="SAM" id="SignalP"/>
    </source>
</evidence>
<evidence type="ECO:0000256" key="4">
    <source>
        <dbReference type="ARBA" id="ARBA00022729"/>
    </source>
</evidence>
<dbReference type="EC" id="5.3.4.1" evidence="3"/>
<protein>
    <recommendedName>
        <fullName evidence="3">protein disulfide-isomerase</fullName>
        <ecNumber evidence="3">5.3.4.1</ecNumber>
    </recommendedName>
</protein>
<dbReference type="CDD" id="cd02998">
    <property type="entry name" value="PDI_a_ERp38"/>
    <property type="match status" value="1"/>
</dbReference>
<evidence type="ECO:0000256" key="1">
    <source>
        <dbReference type="ARBA" id="ARBA00001182"/>
    </source>
</evidence>
<comment type="similarity">
    <text evidence="2 9">Belongs to the protein disulfide isomerase family.</text>
</comment>
<evidence type="ECO:0000313" key="12">
    <source>
        <dbReference type="EMBL" id="CAD9860479.1"/>
    </source>
</evidence>
<dbReference type="GO" id="GO:0006457">
    <property type="term" value="P:protein folding"/>
    <property type="evidence" value="ECO:0007669"/>
    <property type="project" value="TreeGrafter"/>
</dbReference>
<feature type="signal peptide" evidence="10">
    <location>
        <begin position="1"/>
        <end position="18"/>
    </location>
</feature>
<keyword evidence="8" id="KW-0676">Redox-active center</keyword>
<evidence type="ECO:0000259" key="11">
    <source>
        <dbReference type="PROSITE" id="PS51352"/>
    </source>
</evidence>
<dbReference type="FunFam" id="3.40.30.10:FF:000032">
    <property type="entry name" value="Protein disulfide-isomerase A6 homolog"/>
    <property type="match status" value="1"/>
</dbReference>
<dbReference type="SUPFAM" id="SSF47933">
    <property type="entry name" value="ERP29 C domain-like"/>
    <property type="match status" value="1"/>
</dbReference>
<proteinExistence type="inferred from homology"/>
<dbReference type="Pfam" id="PF00085">
    <property type="entry name" value="Thioredoxin"/>
    <property type="match status" value="2"/>
</dbReference>
<dbReference type="Pfam" id="PF07749">
    <property type="entry name" value="ERp29"/>
    <property type="match status" value="1"/>
</dbReference>
<evidence type="ECO:0000256" key="8">
    <source>
        <dbReference type="ARBA" id="ARBA00023284"/>
    </source>
</evidence>
<dbReference type="NCBIfam" id="TIGR01126">
    <property type="entry name" value="pdi_dom"/>
    <property type="match status" value="1"/>
</dbReference>
<dbReference type="EMBL" id="HBHR01006118">
    <property type="protein sequence ID" value="CAD9860479.1"/>
    <property type="molecule type" value="Transcribed_RNA"/>
</dbReference>
<dbReference type="InterPro" id="IPR051063">
    <property type="entry name" value="PDI"/>
</dbReference>
<dbReference type="PROSITE" id="PS00194">
    <property type="entry name" value="THIOREDOXIN_1"/>
    <property type="match status" value="1"/>
</dbReference>
<keyword evidence="7" id="KW-0413">Isomerase</keyword>
<dbReference type="InterPro" id="IPR005788">
    <property type="entry name" value="PDI_thioredoxin-like_dom"/>
</dbReference>
<evidence type="ECO:0000256" key="5">
    <source>
        <dbReference type="ARBA" id="ARBA00022737"/>
    </source>
</evidence>
<evidence type="ECO:0000256" key="3">
    <source>
        <dbReference type="ARBA" id="ARBA00012723"/>
    </source>
</evidence>
<accession>A0A7S2UVI5</accession>
<feature type="chain" id="PRO_5030538501" description="protein disulfide-isomerase" evidence="10">
    <location>
        <begin position="19"/>
        <end position="374"/>
    </location>
</feature>
<gene>
    <name evidence="12" type="ORF">FJAP1339_LOCUS3000</name>
</gene>
<keyword evidence="5" id="KW-0677">Repeat</keyword>
<comment type="catalytic activity">
    <reaction evidence="1">
        <text>Catalyzes the rearrangement of -S-S- bonds in proteins.</text>
        <dbReference type="EC" id="5.3.4.1"/>
    </reaction>
</comment>
<evidence type="ECO:0000256" key="9">
    <source>
        <dbReference type="RuleBase" id="RU004208"/>
    </source>
</evidence>
<dbReference type="InterPro" id="IPR036249">
    <property type="entry name" value="Thioredoxin-like_sf"/>
</dbReference>
<dbReference type="PANTHER" id="PTHR45672">
    <property type="entry name" value="PROTEIN DISULFIDE-ISOMERASE C17H9.14C-RELATED"/>
    <property type="match status" value="1"/>
</dbReference>
<dbReference type="CDD" id="cd00238">
    <property type="entry name" value="ERp29c"/>
    <property type="match status" value="1"/>
</dbReference>
<dbReference type="GO" id="GO:0005783">
    <property type="term" value="C:endoplasmic reticulum"/>
    <property type="evidence" value="ECO:0007669"/>
    <property type="project" value="InterPro"/>
</dbReference>
<sequence>MKAFVLICWAGLLASVKAGVLDLTPKNFDDVVDGSKSVLVEFFAPWCGHCKALAPEYDIVGDTFQPSDGVLIAKVDADAHKDLAQRFGVSGYPTLKWFNKGAKPEAEDYTEGRTADDIVKFINGRTGLRRRVQKEPSAVMELTTANFDTVVTEPGTTTMVEFYAPWCGHCKQLAPDYEKLAKAFEGEEKVLVAKVDASVERDLAQRYGVTGYPTLKLFTAPSSHAGMDEADIAQASIAALEEQVTYSGERSLGGLLSFLNKEAGTSRKSDGSLSAKAGRLDFLDALLKEVEEAGAMEQAHIDKAVELVEKEELGERESKYAGLYLKAMKKVLEKGPEYKTKEINRLKGMIDSPSVSAQKKTLFMLRKNILHAFP</sequence>
<name>A0A7S2UVI5_9STRA</name>
<dbReference type="GO" id="GO:0003756">
    <property type="term" value="F:protein disulfide isomerase activity"/>
    <property type="evidence" value="ECO:0007669"/>
    <property type="project" value="UniProtKB-EC"/>
</dbReference>
<reference evidence="12" key="1">
    <citation type="submission" date="2021-01" db="EMBL/GenBank/DDBJ databases">
        <authorList>
            <person name="Corre E."/>
            <person name="Pelletier E."/>
            <person name="Niang G."/>
            <person name="Scheremetjew M."/>
            <person name="Finn R."/>
            <person name="Kale V."/>
            <person name="Holt S."/>
            <person name="Cochrane G."/>
            <person name="Meng A."/>
            <person name="Brown T."/>
            <person name="Cohen L."/>
        </authorList>
    </citation>
    <scope>NUCLEOTIDE SEQUENCE</scope>
    <source>
        <strain evidence="12">CCMP1661</strain>
    </source>
</reference>
<dbReference type="InterPro" id="IPR011679">
    <property type="entry name" value="ERp29_C"/>
</dbReference>
<feature type="domain" description="Thioredoxin" evidence="11">
    <location>
        <begin position="12"/>
        <end position="127"/>
    </location>
</feature>
<evidence type="ECO:0000256" key="2">
    <source>
        <dbReference type="ARBA" id="ARBA00006347"/>
    </source>
</evidence>
<feature type="domain" description="Thioredoxin" evidence="11">
    <location>
        <begin position="129"/>
        <end position="288"/>
    </location>
</feature>
<dbReference type="InterPro" id="IPR036356">
    <property type="entry name" value="ERp29_C_sf"/>
</dbReference>
<organism evidence="12">
    <name type="scientific">Fibrocapsa japonica</name>
    <dbReference type="NCBI Taxonomy" id="94617"/>
    <lineage>
        <taxon>Eukaryota</taxon>
        <taxon>Sar</taxon>
        <taxon>Stramenopiles</taxon>
        <taxon>Ochrophyta</taxon>
        <taxon>Raphidophyceae</taxon>
        <taxon>Chattonellales</taxon>
        <taxon>Chattonellaceae</taxon>
        <taxon>Fibrocapsa</taxon>
    </lineage>
</organism>
<dbReference type="PROSITE" id="PS51352">
    <property type="entry name" value="THIOREDOXIN_2"/>
    <property type="match status" value="2"/>
</dbReference>
<dbReference type="InterPro" id="IPR013766">
    <property type="entry name" value="Thioredoxin_domain"/>
</dbReference>
<dbReference type="Gene3D" id="1.20.1150.12">
    <property type="entry name" value="Endoplasmic reticulum resident protein 29, C-terminal domain"/>
    <property type="match status" value="1"/>
</dbReference>
<evidence type="ECO:0000256" key="6">
    <source>
        <dbReference type="ARBA" id="ARBA00023157"/>
    </source>
</evidence>
<evidence type="ECO:0000256" key="7">
    <source>
        <dbReference type="ARBA" id="ARBA00023235"/>
    </source>
</evidence>